<evidence type="ECO:0000313" key="2">
    <source>
        <dbReference type="EMBL" id="CCW36132.1"/>
    </source>
</evidence>
<gene>
    <name evidence="2" type="ORF">CCALI_02327</name>
</gene>
<sequence length="224" mass="25119">MPRYILFFTKEEPVRWLGHLDILRTFERAIRRSGLPIAFSGGFNPRERLSFASALGVGITGAEERVALELTEPIPPQEVQKQLNAVLPPGIRIVQCFPVSEEQQERNLFSELDRADYEVLCSASEPVSAEAIEQAIAHLLSQSQVTIPREREGKTRLVDIKPQLYSLQLKPGSLQNGRFLLIMRLGMGETGNVRPNEVIEALGQQVPGIKVHRIHRLRLLGPDS</sequence>
<dbReference type="NCBIfam" id="TIGR03936">
    <property type="entry name" value="sam_1_link_chp"/>
    <property type="match status" value="1"/>
</dbReference>
<reference evidence="3" key="1">
    <citation type="submission" date="2013-03" db="EMBL/GenBank/DDBJ databases">
        <title>Genome sequence of Chthonomonas calidirosea, the first sequenced genome from the Armatimonadetes phylum (formally candidate division OP10).</title>
        <authorList>
            <person name="Lee K.C.Y."/>
            <person name="Morgan X.C."/>
            <person name="Dunfield P.F."/>
            <person name="Tamas I."/>
            <person name="Houghton K.M."/>
            <person name="Vyssotski M."/>
            <person name="Ryan J.L.J."/>
            <person name="Lagutin K."/>
            <person name="McDonald I.R."/>
            <person name="Stott M.B."/>
        </authorList>
    </citation>
    <scope>NUCLEOTIDE SEQUENCE [LARGE SCALE GENOMIC DNA]</scope>
    <source>
        <strain evidence="3">DSM 23976 / ICMP 18418 / T49</strain>
    </source>
</reference>
<dbReference type="PATRIC" id="fig|1303518.3.peg.2418"/>
<dbReference type="STRING" id="454171.CP488_01769"/>
<dbReference type="InterPro" id="IPR018768">
    <property type="entry name" value="DUF2344"/>
</dbReference>
<dbReference type="Pfam" id="PF10105">
    <property type="entry name" value="DUF2344"/>
    <property type="match status" value="1"/>
</dbReference>
<evidence type="ECO:0000313" key="3">
    <source>
        <dbReference type="Proteomes" id="UP000014227"/>
    </source>
</evidence>
<dbReference type="KEGG" id="ccz:CCALI_02327"/>
<name>S0EXD6_CHTCT</name>
<proteinExistence type="predicted"/>
<organism evidence="2 3">
    <name type="scientific">Chthonomonas calidirosea (strain DSM 23976 / ICMP 18418 / T49)</name>
    <dbReference type="NCBI Taxonomy" id="1303518"/>
    <lineage>
        <taxon>Bacteria</taxon>
        <taxon>Bacillati</taxon>
        <taxon>Armatimonadota</taxon>
        <taxon>Chthonomonadia</taxon>
        <taxon>Chthonomonadales</taxon>
        <taxon>Chthonomonadaceae</taxon>
        <taxon>Chthonomonas</taxon>
    </lineage>
</organism>
<dbReference type="RefSeq" id="WP_016483651.1">
    <property type="nucleotide sequence ID" value="NC_021487.1"/>
</dbReference>
<dbReference type="eggNOG" id="COG5011">
    <property type="taxonomic scope" value="Bacteria"/>
</dbReference>
<dbReference type="EMBL" id="HF951689">
    <property type="protein sequence ID" value="CCW36132.1"/>
    <property type="molecule type" value="Genomic_DNA"/>
</dbReference>
<dbReference type="Proteomes" id="UP000014227">
    <property type="component" value="Chromosome I"/>
</dbReference>
<dbReference type="OrthoDB" id="9780488at2"/>
<feature type="domain" description="DUF2344" evidence="1">
    <location>
        <begin position="3"/>
        <end position="195"/>
    </location>
</feature>
<keyword evidence="3" id="KW-1185">Reference proteome</keyword>
<accession>S0EXD6</accession>
<evidence type="ECO:0000259" key="1">
    <source>
        <dbReference type="Pfam" id="PF10105"/>
    </source>
</evidence>
<dbReference type="InParanoid" id="S0EXD6"/>
<dbReference type="HOGENOM" id="CLU_083579_0_1_0"/>
<dbReference type="AlphaFoldDB" id="S0EXD6"/>
<protein>
    <submittedName>
        <fullName evidence="2">Radical SAM-linked protein</fullName>
    </submittedName>
</protein>